<protein>
    <submittedName>
        <fullName evidence="3">Extensin-like</fullName>
    </submittedName>
</protein>
<accession>A0A0K0DNL2</accession>
<feature type="compositionally biased region" description="Pro residues" evidence="1">
    <location>
        <begin position="62"/>
        <end position="103"/>
    </location>
</feature>
<evidence type="ECO:0000313" key="2">
    <source>
        <dbReference type="Proteomes" id="UP000035642"/>
    </source>
</evidence>
<reference evidence="3" key="2">
    <citation type="submission" date="2017-02" db="UniProtKB">
        <authorList>
            <consortium name="WormBaseParasite"/>
        </authorList>
    </citation>
    <scope>IDENTIFICATION</scope>
</reference>
<proteinExistence type="predicted"/>
<feature type="region of interest" description="Disordered" evidence="1">
    <location>
        <begin position="34"/>
        <end position="138"/>
    </location>
</feature>
<dbReference type="AlphaFoldDB" id="A0A0K0DNL2"/>
<evidence type="ECO:0000256" key="1">
    <source>
        <dbReference type="SAM" id="MobiDB-lite"/>
    </source>
</evidence>
<reference evidence="2" key="1">
    <citation type="submission" date="2012-09" db="EMBL/GenBank/DDBJ databases">
        <authorList>
            <person name="Martin A.A."/>
        </authorList>
    </citation>
    <scope>NUCLEOTIDE SEQUENCE</scope>
</reference>
<dbReference type="WBParaSite" id="ACAC_0001335101-mRNA-1">
    <property type="protein sequence ID" value="ACAC_0001335101-mRNA-1"/>
    <property type="gene ID" value="ACAC_0001335101"/>
</dbReference>
<name>A0A0K0DNL2_ANGCA</name>
<feature type="compositionally biased region" description="Pro residues" evidence="1">
    <location>
        <begin position="166"/>
        <end position="175"/>
    </location>
</feature>
<dbReference type="Proteomes" id="UP000035642">
    <property type="component" value="Unassembled WGS sequence"/>
</dbReference>
<feature type="region of interest" description="Disordered" evidence="1">
    <location>
        <begin position="155"/>
        <end position="212"/>
    </location>
</feature>
<keyword evidence="2" id="KW-1185">Reference proteome</keyword>
<sequence length="231" mass="25191">MVCKFFFGSFIFKNFRTKRGTYERPISIVKQYDASQQLRSPPGSIGPQVPIKPSHTGYVPVKQPPSPPFVLPTLPPLPPPPPPPPPYILPTLPPPRPLPPSPPTYGVAQGPSSYGRPPNVKPPPYYGPRKGYSREPNVGPSLLYGSKLSYGRPQPSYPTFIEGPFPQGPLSPQPFSPENFGEHFDPTGPFDGKNPQYPLLGQQLPNGFPGSQALARASSKINEYPSVRKSA</sequence>
<evidence type="ECO:0000313" key="3">
    <source>
        <dbReference type="WBParaSite" id="ACAC_0001335101-mRNA-1"/>
    </source>
</evidence>
<organism evidence="2 3">
    <name type="scientific">Angiostrongylus cantonensis</name>
    <name type="common">Rat lungworm</name>
    <dbReference type="NCBI Taxonomy" id="6313"/>
    <lineage>
        <taxon>Eukaryota</taxon>
        <taxon>Metazoa</taxon>
        <taxon>Ecdysozoa</taxon>
        <taxon>Nematoda</taxon>
        <taxon>Chromadorea</taxon>
        <taxon>Rhabditida</taxon>
        <taxon>Rhabditina</taxon>
        <taxon>Rhabditomorpha</taxon>
        <taxon>Strongyloidea</taxon>
        <taxon>Metastrongylidae</taxon>
        <taxon>Angiostrongylus</taxon>
    </lineage>
</organism>